<accession>A0A545VD41</accession>
<comment type="caution">
    <text evidence="1">The sequence shown here is derived from an EMBL/GenBank/DDBJ whole genome shotgun (WGS) entry which is preliminary data.</text>
</comment>
<dbReference type="EMBL" id="SPUK01000002">
    <property type="protein sequence ID" value="TQV99630.1"/>
    <property type="molecule type" value="Genomic_DNA"/>
</dbReference>
<evidence type="ECO:0000313" key="2">
    <source>
        <dbReference type="Proteomes" id="UP000315783"/>
    </source>
</evidence>
<proteinExistence type="predicted"/>
<dbReference type="AlphaFoldDB" id="A0A545VD41"/>
<gene>
    <name evidence="1" type="ORF">IF1G_01845</name>
</gene>
<keyword evidence="2" id="KW-1185">Reference proteome</keyword>
<name>A0A545VD41_9HYPO</name>
<evidence type="ECO:0000313" key="1">
    <source>
        <dbReference type="EMBL" id="TQV99630.1"/>
    </source>
</evidence>
<sequence>MRCNMLMKQPRLGNCLHHSQHLYFDQILFNGSILDCDPPPTKLPFNASDNAVERGFTLIVAPAAISPTRSRYQFPINPGTRGLLVYRLVASPSPLPLPSSPSPGAYTIREATLPCRLLMGLERIFTDRTAVEIRNYRDDGQSSIAW</sequence>
<reference evidence="1 2" key="1">
    <citation type="journal article" date="2019" name="Appl. Microbiol. Biotechnol.">
        <title>Genome sequence of Isaria javanica and comparative genome analysis insights into family S53 peptidase evolution in fungal entomopathogens.</title>
        <authorList>
            <person name="Lin R."/>
            <person name="Zhang X."/>
            <person name="Xin B."/>
            <person name="Zou M."/>
            <person name="Gao Y."/>
            <person name="Qin F."/>
            <person name="Hu Q."/>
            <person name="Xie B."/>
            <person name="Cheng X."/>
        </authorList>
    </citation>
    <scope>NUCLEOTIDE SEQUENCE [LARGE SCALE GENOMIC DNA]</scope>
    <source>
        <strain evidence="1 2">IJ1G</strain>
    </source>
</reference>
<protein>
    <submittedName>
        <fullName evidence="1">Uncharacterized protein</fullName>
    </submittedName>
</protein>
<dbReference type="Proteomes" id="UP000315783">
    <property type="component" value="Unassembled WGS sequence"/>
</dbReference>
<organism evidence="1 2">
    <name type="scientific">Cordyceps javanica</name>
    <dbReference type="NCBI Taxonomy" id="43265"/>
    <lineage>
        <taxon>Eukaryota</taxon>
        <taxon>Fungi</taxon>
        <taxon>Dikarya</taxon>
        <taxon>Ascomycota</taxon>
        <taxon>Pezizomycotina</taxon>
        <taxon>Sordariomycetes</taxon>
        <taxon>Hypocreomycetidae</taxon>
        <taxon>Hypocreales</taxon>
        <taxon>Cordycipitaceae</taxon>
        <taxon>Cordyceps</taxon>
    </lineage>
</organism>